<reference evidence="3 4" key="1">
    <citation type="submission" date="2016-11" db="EMBL/GenBank/DDBJ databases">
        <title>Trade-off between light-utilization and light-protection in marine flavobacteria.</title>
        <authorList>
            <person name="Kumagai Y."/>
        </authorList>
    </citation>
    <scope>NUCLEOTIDE SEQUENCE [LARGE SCALE GENOMIC DNA]</scope>
    <source>
        <strain evidence="3 4">NBRC 107125</strain>
    </source>
</reference>
<feature type="transmembrane region" description="Helical" evidence="1">
    <location>
        <begin position="6"/>
        <end position="23"/>
    </location>
</feature>
<dbReference type="KEGG" id="osg:BST96_06225"/>
<keyword evidence="1" id="KW-1133">Transmembrane helix</keyword>
<dbReference type="Pfam" id="PF13511">
    <property type="entry name" value="DUF4124"/>
    <property type="match status" value="1"/>
</dbReference>
<feature type="domain" description="DUF4124" evidence="2">
    <location>
        <begin position="39"/>
        <end position="70"/>
    </location>
</feature>
<evidence type="ECO:0000313" key="4">
    <source>
        <dbReference type="Proteomes" id="UP000193450"/>
    </source>
</evidence>
<sequence>MIIAVIIYCVINGAFLMDLLLTIHRRCYQNICQRVIVYCALLLMPAMAVADIYQCVDSHGRPSFSHTPCAVESVTGDSAAHVLWRDMQVLVNTGKDNAVSQGADMQSIIDCKNREQAFAKTLDAIDQRLAQLSSVEHKYLFAAQKSLRQCGACGSSAMTHCKRADKSLEKEMIALMPQLKASSR</sequence>
<dbReference type="InterPro" id="IPR025392">
    <property type="entry name" value="DUF4124"/>
</dbReference>
<proteinExistence type="predicted"/>
<dbReference type="AlphaFoldDB" id="A0A1X9N7T4"/>
<name>A0A1X9N7T4_9GAMM</name>
<evidence type="ECO:0000313" key="3">
    <source>
        <dbReference type="EMBL" id="ARN73746.1"/>
    </source>
</evidence>
<protein>
    <recommendedName>
        <fullName evidence="2">DUF4124 domain-containing protein</fullName>
    </recommendedName>
</protein>
<keyword evidence="1" id="KW-0812">Transmembrane</keyword>
<dbReference type="Proteomes" id="UP000193450">
    <property type="component" value="Chromosome"/>
</dbReference>
<evidence type="ECO:0000259" key="2">
    <source>
        <dbReference type="Pfam" id="PF13511"/>
    </source>
</evidence>
<accession>A0A1X9N7T4</accession>
<dbReference type="EMBL" id="CP019343">
    <property type="protein sequence ID" value="ARN73746.1"/>
    <property type="molecule type" value="Genomic_DNA"/>
</dbReference>
<organism evidence="3 4">
    <name type="scientific">Oceanicoccus sagamiensis</name>
    <dbReference type="NCBI Taxonomy" id="716816"/>
    <lineage>
        <taxon>Bacteria</taxon>
        <taxon>Pseudomonadati</taxon>
        <taxon>Pseudomonadota</taxon>
        <taxon>Gammaproteobacteria</taxon>
        <taxon>Cellvibrionales</taxon>
        <taxon>Spongiibacteraceae</taxon>
        <taxon>Oceanicoccus</taxon>
    </lineage>
</organism>
<evidence type="ECO:0000256" key="1">
    <source>
        <dbReference type="SAM" id="Phobius"/>
    </source>
</evidence>
<keyword evidence="1" id="KW-0472">Membrane</keyword>
<dbReference type="STRING" id="716816.BST96_06225"/>
<gene>
    <name evidence="3" type="ORF">BST96_06225</name>
</gene>
<keyword evidence="4" id="KW-1185">Reference proteome</keyword>
<feature type="transmembrane region" description="Helical" evidence="1">
    <location>
        <begin position="35"/>
        <end position="53"/>
    </location>
</feature>